<keyword evidence="1" id="KW-0812">Transmembrane</keyword>
<dbReference type="EMBL" id="WUUL01000005">
    <property type="protein sequence ID" value="MXQ53800.1"/>
    <property type="molecule type" value="Genomic_DNA"/>
</dbReference>
<reference evidence="2 3" key="1">
    <citation type="submission" date="2019-12" db="EMBL/GenBank/DDBJ databases">
        <title>Whole-genome analyses of novel actinobacteria.</title>
        <authorList>
            <person name="Sahin N."/>
            <person name="Saygin H."/>
        </authorList>
    </citation>
    <scope>NUCLEOTIDE SEQUENCE [LARGE SCALE GENOMIC DNA]</scope>
    <source>
        <strain evidence="2 3">KC615</strain>
    </source>
</reference>
<proteinExistence type="predicted"/>
<name>A0A6I4VVD2_9BACL</name>
<feature type="transmembrane region" description="Helical" evidence="1">
    <location>
        <begin position="56"/>
        <end position="75"/>
    </location>
</feature>
<gene>
    <name evidence="2" type="ORF">GSM42_08690</name>
</gene>
<keyword evidence="1" id="KW-1133">Transmembrane helix</keyword>
<dbReference type="RefSeq" id="WP_160801160.1">
    <property type="nucleotide sequence ID" value="NZ_WUUL01000005.1"/>
</dbReference>
<sequence length="149" mass="17635">MSNLISLEWNKLKKHSIMIEAIIYLFSVLRTSFLFLTLIDFGFNESYESAVHLVNLIHRMAFTLFGATLINQIVIDEYKNKTISIVYSYPLKREKIILAKVLLIFSLLCTATFLLYIDFLFYHHGFTCFFRHFNVWGRYGHPFSSYGFY</sequence>
<evidence type="ECO:0000313" key="2">
    <source>
        <dbReference type="EMBL" id="MXQ53800.1"/>
    </source>
</evidence>
<feature type="transmembrane region" description="Helical" evidence="1">
    <location>
        <begin position="21"/>
        <end position="44"/>
    </location>
</feature>
<accession>A0A6I4VVD2</accession>
<protein>
    <submittedName>
        <fullName evidence="2">ABC transporter permease subunit</fullName>
    </submittedName>
</protein>
<keyword evidence="1" id="KW-0472">Membrane</keyword>
<comment type="caution">
    <text evidence="2">The sequence shown here is derived from an EMBL/GenBank/DDBJ whole genome shotgun (WGS) entry which is preliminary data.</text>
</comment>
<evidence type="ECO:0000313" key="3">
    <source>
        <dbReference type="Proteomes" id="UP000430692"/>
    </source>
</evidence>
<evidence type="ECO:0000256" key="1">
    <source>
        <dbReference type="SAM" id="Phobius"/>
    </source>
</evidence>
<dbReference type="Proteomes" id="UP000430692">
    <property type="component" value="Unassembled WGS sequence"/>
</dbReference>
<keyword evidence="3" id="KW-1185">Reference proteome</keyword>
<feature type="transmembrane region" description="Helical" evidence="1">
    <location>
        <begin position="96"/>
        <end position="117"/>
    </location>
</feature>
<dbReference type="Pfam" id="PF12730">
    <property type="entry name" value="ABC2_membrane_4"/>
    <property type="match status" value="1"/>
</dbReference>
<dbReference type="AlphaFoldDB" id="A0A6I4VVD2"/>
<organism evidence="2 3">
    <name type="scientific">Shimazuella alba</name>
    <dbReference type="NCBI Taxonomy" id="2690964"/>
    <lineage>
        <taxon>Bacteria</taxon>
        <taxon>Bacillati</taxon>
        <taxon>Bacillota</taxon>
        <taxon>Bacilli</taxon>
        <taxon>Bacillales</taxon>
        <taxon>Thermoactinomycetaceae</taxon>
        <taxon>Shimazuella</taxon>
    </lineage>
</organism>